<gene>
    <name evidence="4" type="ORF">SCARUB_03580</name>
</gene>
<evidence type="ECO:0000256" key="3">
    <source>
        <dbReference type="ARBA" id="ARBA00022691"/>
    </source>
</evidence>
<reference evidence="4 5" key="1">
    <citation type="submission" date="2016-07" db="EMBL/GenBank/DDBJ databases">
        <title>Draft genome of Scalindua rubra, obtained from a brine-seawater interface in the Red Sea, sheds light on salt adaptation in anammox bacteria.</title>
        <authorList>
            <person name="Speth D.R."/>
            <person name="Lagkouvardos I."/>
            <person name="Wang Y."/>
            <person name="Qian P.-Y."/>
            <person name="Dutilh B.E."/>
            <person name="Jetten M.S."/>
        </authorList>
    </citation>
    <scope>NUCLEOTIDE SEQUENCE [LARGE SCALE GENOMIC DNA]</scope>
    <source>
        <strain evidence="4">BSI-1</strain>
    </source>
</reference>
<keyword evidence="3" id="KW-0949">S-adenosyl-L-methionine</keyword>
<dbReference type="Proteomes" id="UP000094056">
    <property type="component" value="Unassembled WGS sequence"/>
</dbReference>
<dbReference type="AlphaFoldDB" id="A0A1E3X6N5"/>
<dbReference type="PANTHER" id="PTHR33841:SF5">
    <property type="entry name" value="DNA METHYLASE (MODIFICATION METHYLASE) (METHYLTRANSFERASE)-RELATED"/>
    <property type="match status" value="1"/>
</dbReference>
<sequence>MLQNNANQEDIVAYLTDRNLPADEIIMNRLAEEIPKNPPEQGFLTVSNALQWRLQYGRIVELKEDVDGIIPIVSKKAYDNMKNAIKYIQSTTIDFLNKKIGEITHYQEANEVLRLLSGIDTFFRNQNEFLKLLKLLKPRFMVCEKTDRREYGDFQTPYELTHYICSYLADDEGVSPDILIEPTFGRGSFLISALKNLPKLEKIYAIEIYETYYWQTKFFILELFIRNPNLRKPSIFLYLNDIFKFNFGEIEKSIEGYNVLVLGNPPWVTNSELGSLNSKNLPRKNNFKLLNGLEAITGKGNFDIGEYIILLMLNIFSKYNGHLAMLAKNSVIKNLIYDLPKTNYKINDIVALNIDTKKHFDVSVDASLFKCTFKPTNKVSFTCKVSSIVSPTAIENEFGWVGNKFVSNITIYKRNIKYDGISPYIWRQGVKHDCSKIMELDLINNKYVNGLKRELDLEKKLIYGLVKSSDLNSPIIRKPRKYVIITQKRIGEDTTYISDKFPKLYQYLIKNNHLFEQRKSNIYKNKPAFSIFGIGDYSFEPYKVAISGFYKRPHFSLILPENGKPIMLDDTCYFLGFDSLSEAIFVWAILNSECVEELLSAIVFLEAKRPYTKDILMRISLDKVAKDITYDKVISQFKSLDKELLVNATKDKWKVFLEKINKRNLEGRQLSLFEITTNQNSLSLALANKALELT</sequence>
<dbReference type="SUPFAM" id="SSF53335">
    <property type="entry name" value="S-adenosyl-L-methionine-dependent methyltransferases"/>
    <property type="match status" value="1"/>
</dbReference>
<dbReference type="PATRIC" id="fig|1872076.5.peg.4261"/>
<keyword evidence="2" id="KW-0808">Transferase</keyword>
<dbReference type="InterPro" id="IPR050953">
    <property type="entry name" value="N4_N6_ade-DNA_methylase"/>
</dbReference>
<dbReference type="InterPro" id="IPR029063">
    <property type="entry name" value="SAM-dependent_MTases_sf"/>
</dbReference>
<dbReference type="Gene3D" id="3.40.50.150">
    <property type="entry name" value="Vaccinia Virus protein VP39"/>
    <property type="match status" value="1"/>
</dbReference>
<organism evidence="4 5">
    <name type="scientific">Candidatus Scalindua rubra</name>
    <dbReference type="NCBI Taxonomy" id="1872076"/>
    <lineage>
        <taxon>Bacteria</taxon>
        <taxon>Pseudomonadati</taxon>
        <taxon>Planctomycetota</taxon>
        <taxon>Candidatus Brocadiia</taxon>
        <taxon>Candidatus Brocadiales</taxon>
        <taxon>Candidatus Scalinduaceae</taxon>
        <taxon>Candidatus Scalindua</taxon>
    </lineage>
</organism>
<name>A0A1E3X6N5_9BACT</name>
<evidence type="ECO:0000256" key="1">
    <source>
        <dbReference type="ARBA" id="ARBA00022603"/>
    </source>
</evidence>
<evidence type="ECO:0000313" key="5">
    <source>
        <dbReference type="Proteomes" id="UP000094056"/>
    </source>
</evidence>
<dbReference type="PANTHER" id="PTHR33841">
    <property type="entry name" value="DNA METHYLTRANSFERASE YEEA-RELATED"/>
    <property type="match status" value="1"/>
</dbReference>
<accession>A0A1E3X6N5</accession>
<keyword evidence="1 4" id="KW-0489">Methyltransferase</keyword>
<evidence type="ECO:0000256" key="2">
    <source>
        <dbReference type="ARBA" id="ARBA00022679"/>
    </source>
</evidence>
<dbReference type="GO" id="GO:0032259">
    <property type="term" value="P:methylation"/>
    <property type="evidence" value="ECO:0007669"/>
    <property type="project" value="UniProtKB-KW"/>
</dbReference>
<protein>
    <submittedName>
        <fullName evidence="4">N-6 DNA Methylase</fullName>
    </submittedName>
</protein>
<dbReference type="PRINTS" id="PR00507">
    <property type="entry name" value="N12N6MTFRASE"/>
</dbReference>
<comment type="caution">
    <text evidence="4">The sequence shown here is derived from an EMBL/GenBank/DDBJ whole genome shotgun (WGS) entry which is preliminary data.</text>
</comment>
<dbReference type="GO" id="GO:0008168">
    <property type="term" value="F:methyltransferase activity"/>
    <property type="evidence" value="ECO:0007669"/>
    <property type="project" value="UniProtKB-KW"/>
</dbReference>
<proteinExistence type="predicted"/>
<dbReference type="EMBL" id="MAYW01000128">
    <property type="protein sequence ID" value="ODS31287.1"/>
    <property type="molecule type" value="Genomic_DNA"/>
</dbReference>
<evidence type="ECO:0000313" key="4">
    <source>
        <dbReference type="EMBL" id="ODS31287.1"/>
    </source>
</evidence>